<organism evidence="4 5">
    <name type="scientific">Methylobacterium hispanicum</name>
    <dbReference type="NCBI Taxonomy" id="270350"/>
    <lineage>
        <taxon>Bacteria</taxon>
        <taxon>Pseudomonadati</taxon>
        <taxon>Pseudomonadota</taxon>
        <taxon>Alphaproteobacteria</taxon>
        <taxon>Hyphomicrobiales</taxon>
        <taxon>Methylobacteriaceae</taxon>
        <taxon>Methylobacterium</taxon>
    </lineage>
</organism>
<dbReference type="RefSeq" id="WP_066919846.1">
    <property type="nucleotide sequence ID" value="NZ_BPQO01000053.1"/>
</dbReference>
<evidence type="ECO:0000256" key="2">
    <source>
        <dbReference type="ARBA" id="ARBA00022692"/>
    </source>
</evidence>
<keyword evidence="3" id="KW-0472">Membrane</keyword>
<dbReference type="EMBL" id="BPQO01000053">
    <property type="protein sequence ID" value="GJD92663.1"/>
    <property type="molecule type" value="Genomic_DNA"/>
</dbReference>
<dbReference type="CDD" id="cd00761">
    <property type="entry name" value="Glyco_tranf_GTA_type"/>
    <property type="match status" value="1"/>
</dbReference>
<dbReference type="AlphaFoldDB" id="A0AAV4ZWX9"/>
<evidence type="ECO:0000313" key="5">
    <source>
        <dbReference type="Proteomes" id="UP001055247"/>
    </source>
</evidence>
<reference evidence="4" key="2">
    <citation type="submission" date="2021-08" db="EMBL/GenBank/DDBJ databases">
        <authorList>
            <person name="Tani A."/>
            <person name="Ola A."/>
            <person name="Ogura Y."/>
            <person name="Katsura K."/>
            <person name="Hayashi T."/>
        </authorList>
    </citation>
    <scope>NUCLEOTIDE SEQUENCE</scope>
    <source>
        <strain evidence="4">DSM 16372</strain>
    </source>
</reference>
<evidence type="ECO:0000313" key="4">
    <source>
        <dbReference type="EMBL" id="GJD92663.1"/>
    </source>
</evidence>
<keyword evidence="5" id="KW-1185">Reference proteome</keyword>
<protein>
    <recommendedName>
        <fullName evidence="6">Glycosyl transferase family 2</fullName>
    </recommendedName>
</protein>
<comment type="subcellular location">
    <subcellularLocation>
        <location evidence="1">Membrane</location>
        <topology evidence="1">Single-pass membrane protein</topology>
    </subcellularLocation>
</comment>
<dbReference type="GO" id="GO:0005737">
    <property type="term" value="C:cytoplasm"/>
    <property type="evidence" value="ECO:0007669"/>
    <property type="project" value="TreeGrafter"/>
</dbReference>
<name>A0AAV4ZWX9_9HYPH</name>
<accession>A0AAV4ZWX9</accession>
<dbReference type="GO" id="GO:0016020">
    <property type="term" value="C:membrane"/>
    <property type="evidence" value="ECO:0007669"/>
    <property type="project" value="UniProtKB-SubCell"/>
</dbReference>
<gene>
    <name evidence="4" type="ORF">BHAOGJBA_6219</name>
</gene>
<dbReference type="Proteomes" id="UP001055247">
    <property type="component" value="Unassembled WGS sequence"/>
</dbReference>
<dbReference type="InterPro" id="IPR029044">
    <property type="entry name" value="Nucleotide-diphossugar_trans"/>
</dbReference>
<keyword evidence="3" id="KW-1133">Transmembrane helix</keyword>
<evidence type="ECO:0008006" key="6">
    <source>
        <dbReference type="Google" id="ProtNLM"/>
    </source>
</evidence>
<dbReference type="SUPFAM" id="SSF53448">
    <property type="entry name" value="Nucleotide-diphospho-sugar transferases"/>
    <property type="match status" value="1"/>
</dbReference>
<keyword evidence="2" id="KW-0812">Transmembrane</keyword>
<sequence length="276" mass="31045">MDYLTACCTAKNEASYIAEWIAFHLTTGFDRLVIIDNGSTDGTGNVARTFGFTGQVDVIDWPGPGTQIEMYEKVARDYRDRTEWLAFIDADEFLYPVEGPDLRKTLAEMGDIDGVGVHWHIYGSDGHTEAVPGLTVENYTRRAEDTFLFNRHIKTVARAARIEKVYSSHLIGTAGGLVDDGGAPIPMTEPHGFYADKPACWNRFRINHYHTRSWGEYQIKASRGYFGVDDEKLASEQRIADMFACHDRNEVKDDSATRFVPGMHPLLRQAEGRLPS</sequence>
<evidence type="ECO:0000256" key="3">
    <source>
        <dbReference type="ARBA" id="ARBA00022989"/>
    </source>
</evidence>
<comment type="caution">
    <text evidence="4">The sequence shown here is derived from an EMBL/GenBank/DDBJ whole genome shotgun (WGS) entry which is preliminary data.</text>
</comment>
<evidence type="ECO:0000256" key="1">
    <source>
        <dbReference type="ARBA" id="ARBA00004167"/>
    </source>
</evidence>
<dbReference type="PANTHER" id="PTHR21461">
    <property type="entry name" value="GLYCOSYLTRANSFERASE FAMILY 92 PROTEIN"/>
    <property type="match status" value="1"/>
</dbReference>
<dbReference type="Gene3D" id="3.90.550.10">
    <property type="entry name" value="Spore Coat Polysaccharide Biosynthesis Protein SpsA, Chain A"/>
    <property type="match status" value="1"/>
</dbReference>
<dbReference type="GO" id="GO:0016757">
    <property type="term" value="F:glycosyltransferase activity"/>
    <property type="evidence" value="ECO:0007669"/>
    <property type="project" value="TreeGrafter"/>
</dbReference>
<dbReference type="Pfam" id="PF13704">
    <property type="entry name" value="Glyco_tranf_2_4"/>
    <property type="match status" value="1"/>
</dbReference>
<reference evidence="4" key="1">
    <citation type="journal article" date="2016" name="Front. Microbiol.">
        <title>Genome Sequence of the Piezophilic, Mesophilic Sulfate-Reducing Bacterium Desulfovibrio indicus J2T.</title>
        <authorList>
            <person name="Cao J."/>
            <person name="Maignien L."/>
            <person name="Shao Z."/>
            <person name="Alain K."/>
            <person name="Jebbar M."/>
        </authorList>
    </citation>
    <scope>NUCLEOTIDE SEQUENCE</scope>
    <source>
        <strain evidence="4">DSM 16372</strain>
    </source>
</reference>
<dbReference type="PANTHER" id="PTHR21461:SF69">
    <property type="entry name" value="GLYCOSYLTRANSFERASE FAMILY 92 PROTEIN"/>
    <property type="match status" value="1"/>
</dbReference>
<proteinExistence type="predicted"/>